<proteinExistence type="predicted"/>
<reference evidence="1" key="1">
    <citation type="journal article" date="2013" name="Genetics">
        <title>The draft genome and transcriptome of Panagrellus redivivus are shaped by the harsh demands of a free-living lifestyle.</title>
        <authorList>
            <person name="Srinivasan J."/>
            <person name="Dillman A.R."/>
            <person name="Macchietto M.G."/>
            <person name="Heikkinen L."/>
            <person name="Lakso M."/>
            <person name="Fracchia K.M."/>
            <person name="Antoshechkin I."/>
            <person name="Mortazavi A."/>
            <person name="Wong G."/>
            <person name="Sternberg P.W."/>
        </authorList>
    </citation>
    <scope>NUCLEOTIDE SEQUENCE [LARGE SCALE GENOMIC DNA]</scope>
    <source>
        <strain evidence="1">MT8872</strain>
    </source>
</reference>
<reference evidence="2" key="2">
    <citation type="submission" date="2020-10" db="UniProtKB">
        <authorList>
            <consortium name="WormBaseParasite"/>
        </authorList>
    </citation>
    <scope>IDENTIFICATION</scope>
</reference>
<sequence length="403" mass="47484">MASLNSNLLYEAIDLAVAMKREYIQTLPYDYELQPYDRCFWELVRPDDLCYLALSSAHCFRMVAYLLKSYATHASVIDGIFEGRASTVRRTIAVVRFTRHYYIPSLVKLAGRFCHSIQFDYDRRDVFYKAAYMPDFMDGLITNKKYYSIALTLVQPHLDVYPYHASEQTHSAIRKMTRKMRRCHLKLSLKYVTNNGIVRFLVVNNFEGPISKDSFKFLENLKVENLFVMPDTFEGRRDKFTVIFDIFYHNKPATEYMNHFRCDYNTNANVVMLMLKRYRIQKMSFPHARIPDAKTPLANKIQTLRQTVDSLWQAVEKHPTMAVYVYCTSAQVVRDIAWVNAVNTIYNTMQDFHITQKTYYITCLMEKHHGAKKLVLKVVFYDYMYFNAIDPYTRSTMMANFLA</sequence>
<evidence type="ECO:0000313" key="2">
    <source>
        <dbReference type="WBParaSite" id="Pan_g2194.t1"/>
    </source>
</evidence>
<name>A0A7E4ZWJ5_PANRE</name>
<protein>
    <submittedName>
        <fullName evidence="2">Late expression factor-8</fullName>
    </submittedName>
</protein>
<accession>A0A7E4ZWJ5</accession>
<organism evidence="1 2">
    <name type="scientific">Panagrellus redivivus</name>
    <name type="common">Microworm</name>
    <dbReference type="NCBI Taxonomy" id="6233"/>
    <lineage>
        <taxon>Eukaryota</taxon>
        <taxon>Metazoa</taxon>
        <taxon>Ecdysozoa</taxon>
        <taxon>Nematoda</taxon>
        <taxon>Chromadorea</taxon>
        <taxon>Rhabditida</taxon>
        <taxon>Tylenchina</taxon>
        <taxon>Panagrolaimomorpha</taxon>
        <taxon>Panagrolaimoidea</taxon>
        <taxon>Panagrolaimidae</taxon>
        <taxon>Panagrellus</taxon>
    </lineage>
</organism>
<dbReference type="AlphaFoldDB" id="A0A7E4ZWJ5"/>
<evidence type="ECO:0000313" key="1">
    <source>
        <dbReference type="Proteomes" id="UP000492821"/>
    </source>
</evidence>
<keyword evidence="1" id="KW-1185">Reference proteome</keyword>
<dbReference type="WBParaSite" id="Pan_g2194.t1">
    <property type="protein sequence ID" value="Pan_g2194.t1"/>
    <property type="gene ID" value="Pan_g2194"/>
</dbReference>
<dbReference type="Proteomes" id="UP000492821">
    <property type="component" value="Unassembled WGS sequence"/>
</dbReference>